<feature type="compositionally biased region" description="Basic and acidic residues" evidence="5">
    <location>
        <begin position="525"/>
        <end position="541"/>
    </location>
</feature>
<evidence type="ECO:0000256" key="3">
    <source>
        <dbReference type="ARBA" id="ARBA00022490"/>
    </source>
</evidence>
<feature type="compositionally biased region" description="Basic residues" evidence="5">
    <location>
        <begin position="43"/>
        <end position="53"/>
    </location>
</feature>
<feature type="non-terminal residue" evidence="6">
    <location>
        <position position="700"/>
    </location>
</feature>
<dbReference type="OMA" id="WSATHIV"/>
<dbReference type="InterPro" id="IPR004000">
    <property type="entry name" value="Actin"/>
</dbReference>
<dbReference type="Proteomes" id="UP000266841">
    <property type="component" value="Unassembled WGS sequence"/>
</dbReference>
<feature type="compositionally biased region" description="Basic and acidic residues" evidence="5">
    <location>
        <begin position="475"/>
        <end position="484"/>
    </location>
</feature>
<protein>
    <recommendedName>
        <fullName evidence="8">Actin-related protein 5</fullName>
    </recommendedName>
</protein>
<dbReference type="SMART" id="SM00384">
    <property type="entry name" value="AT_hook"/>
    <property type="match status" value="2"/>
</dbReference>
<evidence type="ECO:0008006" key="8">
    <source>
        <dbReference type="Google" id="ProtNLM"/>
    </source>
</evidence>
<dbReference type="Gene3D" id="3.30.420.40">
    <property type="match status" value="2"/>
</dbReference>
<name>K0TDC0_THAOC</name>
<accession>K0TDC0</accession>
<dbReference type="PANTHER" id="PTHR11937">
    <property type="entry name" value="ACTIN"/>
    <property type="match status" value="1"/>
</dbReference>
<feature type="compositionally biased region" description="Basic and acidic residues" evidence="5">
    <location>
        <begin position="76"/>
        <end position="86"/>
    </location>
</feature>
<keyword evidence="7" id="KW-1185">Reference proteome</keyword>
<dbReference type="AlphaFoldDB" id="K0TDC0"/>
<evidence type="ECO:0000313" key="7">
    <source>
        <dbReference type="Proteomes" id="UP000266841"/>
    </source>
</evidence>
<dbReference type="SMART" id="SM00268">
    <property type="entry name" value="ACTIN"/>
    <property type="match status" value="1"/>
</dbReference>
<dbReference type="OrthoDB" id="6220758at2759"/>
<feature type="compositionally biased region" description="Acidic residues" evidence="5">
    <location>
        <begin position="501"/>
        <end position="517"/>
    </location>
</feature>
<feature type="compositionally biased region" description="Basic and acidic residues" evidence="5">
    <location>
        <begin position="685"/>
        <end position="700"/>
    </location>
</feature>
<feature type="compositionally biased region" description="Basic residues" evidence="5">
    <location>
        <begin position="14"/>
        <end position="23"/>
    </location>
</feature>
<comment type="caution">
    <text evidence="6">The sequence shown here is derived from an EMBL/GenBank/DDBJ whole genome shotgun (WGS) entry which is preliminary data.</text>
</comment>
<evidence type="ECO:0000256" key="1">
    <source>
        <dbReference type="ARBA" id="ARBA00004496"/>
    </source>
</evidence>
<evidence type="ECO:0000256" key="2">
    <source>
        <dbReference type="ARBA" id="ARBA00005665"/>
    </source>
</evidence>
<dbReference type="EMBL" id="AGNL01003125">
    <property type="protein sequence ID" value="EJK75119.1"/>
    <property type="molecule type" value="Genomic_DNA"/>
</dbReference>
<feature type="compositionally biased region" description="Basic residues" evidence="5">
    <location>
        <begin position="485"/>
        <end position="497"/>
    </location>
</feature>
<comment type="subcellular location">
    <subcellularLocation>
        <location evidence="1">Cytoplasm</location>
    </subcellularLocation>
</comment>
<gene>
    <name evidence="6" type="ORF">THAOC_03168</name>
</gene>
<dbReference type="PRINTS" id="PR00929">
    <property type="entry name" value="ATHOOK"/>
</dbReference>
<dbReference type="GO" id="GO:0005737">
    <property type="term" value="C:cytoplasm"/>
    <property type="evidence" value="ECO:0007669"/>
    <property type="project" value="UniProtKB-SubCell"/>
</dbReference>
<feature type="region of interest" description="Disordered" evidence="5">
    <location>
        <begin position="1"/>
        <end position="94"/>
    </location>
</feature>
<dbReference type="FunFam" id="3.90.640.10:FF:000014">
    <property type="entry name" value="Putative actin-related protein 6"/>
    <property type="match status" value="1"/>
</dbReference>
<feature type="compositionally biased region" description="Polar residues" evidence="5">
    <location>
        <begin position="24"/>
        <end position="37"/>
    </location>
</feature>
<dbReference type="CDD" id="cd10210">
    <property type="entry name" value="ASKHA_NBD_Arp6"/>
    <property type="match status" value="1"/>
</dbReference>
<feature type="region of interest" description="Disordered" evidence="5">
    <location>
        <begin position="664"/>
        <end position="700"/>
    </location>
</feature>
<dbReference type="SUPFAM" id="SSF53067">
    <property type="entry name" value="Actin-like ATPase domain"/>
    <property type="match status" value="2"/>
</dbReference>
<dbReference type="InterPro" id="IPR043129">
    <property type="entry name" value="ATPase_NBD"/>
</dbReference>
<proteinExistence type="inferred from homology"/>
<keyword evidence="3" id="KW-0963">Cytoplasm</keyword>
<comment type="similarity">
    <text evidence="2">Belongs to the actin family. ARP6 subfamily.</text>
</comment>
<comment type="catalytic activity">
    <reaction evidence="4">
        <text>ATP + H2O = ADP + phosphate + H(+)</text>
        <dbReference type="Rhea" id="RHEA:13065"/>
        <dbReference type="ChEBI" id="CHEBI:15377"/>
        <dbReference type="ChEBI" id="CHEBI:15378"/>
        <dbReference type="ChEBI" id="CHEBI:30616"/>
        <dbReference type="ChEBI" id="CHEBI:43474"/>
        <dbReference type="ChEBI" id="CHEBI:456216"/>
    </reaction>
</comment>
<feature type="region of interest" description="Disordered" evidence="5">
    <location>
        <begin position="444"/>
        <end position="544"/>
    </location>
</feature>
<organism evidence="6 7">
    <name type="scientific">Thalassiosira oceanica</name>
    <name type="common">Marine diatom</name>
    <dbReference type="NCBI Taxonomy" id="159749"/>
    <lineage>
        <taxon>Eukaryota</taxon>
        <taxon>Sar</taxon>
        <taxon>Stramenopiles</taxon>
        <taxon>Ochrophyta</taxon>
        <taxon>Bacillariophyta</taxon>
        <taxon>Coscinodiscophyceae</taxon>
        <taxon>Thalassiosirophycidae</taxon>
        <taxon>Thalassiosirales</taxon>
        <taxon>Thalassiosiraceae</taxon>
        <taxon>Thalassiosira</taxon>
    </lineage>
</organism>
<evidence type="ECO:0000256" key="4">
    <source>
        <dbReference type="ARBA" id="ARBA00049360"/>
    </source>
</evidence>
<dbReference type="Pfam" id="PF00022">
    <property type="entry name" value="Actin"/>
    <property type="match status" value="1"/>
</dbReference>
<evidence type="ECO:0000313" key="6">
    <source>
        <dbReference type="EMBL" id="EJK75119.1"/>
    </source>
</evidence>
<dbReference type="Gene3D" id="3.90.640.10">
    <property type="entry name" value="Actin, Chain A, domain 4"/>
    <property type="match status" value="2"/>
</dbReference>
<dbReference type="GO" id="GO:0003677">
    <property type="term" value="F:DNA binding"/>
    <property type="evidence" value="ECO:0007669"/>
    <property type="project" value="InterPro"/>
</dbReference>
<evidence type="ECO:0000256" key="5">
    <source>
        <dbReference type="SAM" id="MobiDB-lite"/>
    </source>
</evidence>
<dbReference type="InterPro" id="IPR017956">
    <property type="entry name" value="AT_hook_DNA-bd_motif"/>
</dbReference>
<dbReference type="GO" id="GO:0005634">
    <property type="term" value="C:nucleus"/>
    <property type="evidence" value="ECO:0007669"/>
    <property type="project" value="UniProtKB-ARBA"/>
</dbReference>
<dbReference type="eggNOG" id="KOG0680">
    <property type="taxonomic scope" value="Eukaryota"/>
</dbReference>
<sequence>MDHGNNEPPPPVAPKRKRGRPRKNTSSEQVPLSTTAPVAQPKAKPRGRGRPRKNPVVAEASVVTFAPKPKPKPKSRAKEPTRKRTAEPISVPDHLKIPTDLPTLLVDNGGWMIKYGLVFPKHTGGKNSTSVPTDSNRMSSMYNATARPPHQLAVLAGDEITSMKNLGQLSWNHPMERGMVTDGETQLRVWARALELLGVVPTPMMNVGVAGSGRGGTSFLATLAASRRARPKEAAAPPPKAHSSGNCAFVLLEQPFVPSVISEGIDNVLFRELGVGRVAKVLSPCMAAIKYLSQSHEGVPDTWLNDETQCCLVIDSGYSATHVVPTQNGGQPVSSAIRRLNIGGKVLTNILKECVTYRQWNMMDEFHIVNDAKEQLCFVNDRFDEEISKASKTRKGMRWYDREYVLPDFASTFRGSVRLPEPLKRKHEAEEMKKIEDEMDALNEERERAEVAEEAQQLVDDSEEAAANENAGNGGEKRPEPEPKKGKKRKRKSGKKKSVADDDDDNDAEENDSDEETDHQRLKRLKAEREAERRRREREAAEQQSLALSVERFAVSEVLFRPSDIGLGAGGVAEAVAESVAACDPHLRAAMYHNILLVGGNAKMPGYKERVEQEVRSLAPAGYDVRVFLPEEPIEYAWEPGFQERHSVDRATWDLMKKAGRDQHDIWSDKMQPRLHIPSAVSEPVEERKAKELPPEPARV</sequence>
<reference evidence="6 7" key="1">
    <citation type="journal article" date="2012" name="Genome Biol.">
        <title>Genome and low-iron response of an oceanic diatom adapted to chronic iron limitation.</title>
        <authorList>
            <person name="Lommer M."/>
            <person name="Specht M."/>
            <person name="Roy A.S."/>
            <person name="Kraemer L."/>
            <person name="Andreson R."/>
            <person name="Gutowska M.A."/>
            <person name="Wolf J."/>
            <person name="Bergner S.V."/>
            <person name="Schilhabel M.B."/>
            <person name="Klostermeier U.C."/>
            <person name="Beiko R.G."/>
            <person name="Rosenstiel P."/>
            <person name="Hippler M."/>
            <person name="Laroche J."/>
        </authorList>
    </citation>
    <scope>NUCLEOTIDE SEQUENCE [LARGE SCALE GENOMIC DNA]</scope>
    <source>
        <strain evidence="6 7">CCMP1005</strain>
    </source>
</reference>